<evidence type="ECO:0000313" key="2">
    <source>
        <dbReference type="EMBL" id="TCS62594.1"/>
    </source>
</evidence>
<evidence type="ECO:0000256" key="1">
    <source>
        <dbReference type="SAM" id="MobiDB-lite"/>
    </source>
</evidence>
<dbReference type="Pfam" id="PF07409">
    <property type="entry name" value="GP46"/>
    <property type="match status" value="1"/>
</dbReference>
<accession>A0A4R3JAK6</accession>
<dbReference type="EMBL" id="SLZW01000005">
    <property type="protein sequence ID" value="TCS62594.1"/>
    <property type="molecule type" value="Genomic_DNA"/>
</dbReference>
<feature type="region of interest" description="Disordered" evidence="1">
    <location>
        <begin position="46"/>
        <end position="82"/>
    </location>
</feature>
<protein>
    <submittedName>
        <fullName evidence="2">Phage gp46-like protein</fullName>
    </submittedName>
</protein>
<dbReference type="OrthoDB" id="5677166at2"/>
<sequence length="172" mass="17986">MDAVIYLDEKTLTGDLSMDGAGLAVDGGLGTAIAISLFTDRRAHPDDILPGDGAPRSGGRGGGDRRGWWGDGAPPVVDGAPAEGDRIGSRLWLLGREKIVPETIARARTYVREALQWLIDDGVAARVDVAVEAAPGGVLAIAITVRRPTGANGRFDYVWRARADQTAKGGNG</sequence>
<comment type="caution">
    <text evidence="2">The sequence shown here is derived from an EMBL/GenBank/DDBJ whole genome shotgun (WGS) entry which is preliminary data.</text>
</comment>
<dbReference type="RefSeq" id="WP_132939041.1">
    <property type="nucleotide sequence ID" value="NZ_CP119676.1"/>
</dbReference>
<name>A0A4R3JAK6_9PROT</name>
<dbReference type="AlphaFoldDB" id="A0A4R3JAK6"/>
<dbReference type="Proteomes" id="UP000295304">
    <property type="component" value="Unassembled WGS sequence"/>
</dbReference>
<reference evidence="2 3" key="1">
    <citation type="submission" date="2019-03" db="EMBL/GenBank/DDBJ databases">
        <title>Genomic Encyclopedia of Type Strains, Phase IV (KMG-IV): sequencing the most valuable type-strain genomes for metagenomic binning, comparative biology and taxonomic classification.</title>
        <authorList>
            <person name="Goeker M."/>
        </authorList>
    </citation>
    <scope>NUCLEOTIDE SEQUENCE [LARGE SCALE GENOMIC DNA]</scope>
    <source>
        <strain evidence="2 3">DSM 101688</strain>
    </source>
</reference>
<dbReference type="InterPro" id="IPR010877">
    <property type="entry name" value="Phage_Mu_Gp46"/>
</dbReference>
<organism evidence="2 3">
    <name type="scientific">Varunaivibrio sulfuroxidans</name>
    <dbReference type="NCBI Taxonomy" id="1773489"/>
    <lineage>
        <taxon>Bacteria</taxon>
        <taxon>Pseudomonadati</taxon>
        <taxon>Pseudomonadota</taxon>
        <taxon>Alphaproteobacteria</taxon>
        <taxon>Rhodospirillales</taxon>
        <taxon>Magnetovibrionaceae</taxon>
        <taxon>Varunaivibrio</taxon>
    </lineage>
</organism>
<gene>
    <name evidence="2" type="ORF">EDD55_105140</name>
</gene>
<proteinExistence type="predicted"/>
<evidence type="ECO:0000313" key="3">
    <source>
        <dbReference type="Proteomes" id="UP000295304"/>
    </source>
</evidence>
<keyword evidence="3" id="KW-1185">Reference proteome</keyword>